<name>A0ABN9PK61_9DINO</name>
<feature type="region of interest" description="Disordered" evidence="1">
    <location>
        <begin position="186"/>
        <end position="217"/>
    </location>
</feature>
<dbReference type="Proteomes" id="UP001189429">
    <property type="component" value="Unassembled WGS sequence"/>
</dbReference>
<feature type="compositionally biased region" description="Low complexity" evidence="1">
    <location>
        <begin position="190"/>
        <end position="209"/>
    </location>
</feature>
<dbReference type="CDD" id="cd10527">
    <property type="entry name" value="SET_LSMT"/>
    <property type="match status" value="1"/>
</dbReference>
<organism evidence="2 3">
    <name type="scientific">Prorocentrum cordatum</name>
    <dbReference type="NCBI Taxonomy" id="2364126"/>
    <lineage>
        <taxon>Eukaryota</taxon>
        <taxon>Sar</taxon>
        <taxon>Alveolata</taxon>
        <taxon>Dinophyceae</taxon>
        <taxon>Prorocentrales</taxon>
        <taxon>Prorocentraceae</taxon>
        <taxon>Prorocentrum</taxon>
    </lineage>
</organism>
<proteinExistence type="predicted"/>
<sequence>GEELLLVPWPLVVSRDAAADPRVARLQVEGGAGGGSGSLATRLWLALHAVDASSPWAESGWRRCRGIQQPGPRRCPWRGSSRSASSMRGMGLCACARRLREQLLSEWSSLDDRLIGAPLHGEVDWALWLWAQAVVSTRSSTLALAGGRELECIIPVVDFANHSSDPCARVVGSEDGAQLVALRHIQPGRRSASPTGTTAPTSSPSRSASYPMTRRWTASSDTQRLSFFQTRAHRLLDPLSSSRLLSSTRRAK</sequence>
<protein>
    <recommendedName>
        <fullName evidence="4">SET domain-containing protein</fullName>
    </recommendedName>
</protein>
<evidence type="ECO:0000256" key="1">
    <source>
        <dbReference type="SAM" id="MobiDB-lite"/>
    </source>
</evidence>
<dbReference type="SUPFAM" id="SSF82199">
    <property type="entry name" value="SET domain"/>
    <property type="match status" value="1"/>
</dbReference>
<dbReference type="EMBL" id="CAUYUJ010000696">
    <property type="protein sequence ID" value="CAK0792019.1"/>
    <property type="molecule type" value="Genomic_DNA"/>
</dbReference>
<feature type="non-terminal residue" evidence="2">
    <location>
        <position position="1"/>
    </location>
</feature>
<evidence type="ECO:0008006" key="4">
    <source>
        <dbReference type="Google" id="ProtNLM"/>
    </source>
</evidence>
<evidence type="ECO:0000313" key="3">
    <source>
        <dbReference type="Proteomes" id="UP001189429"/>
    </source>
</evidence>
<comment type="caution">
    <text evidence="2">The sequence shown here is derived from an EMBL/GenBank/DDBJ whole genome shotgun (WGS) entry which is preliminary data.</text>
</comment>
<dbReference type="Gene3D" id="3.90.1410.10">
    <property type="entry name" value="set domain protein methyltransferase, domain 1"/>
    <property type="match status" value="1"/>
</dbReference>
<reference evidence="2" key="1">
    <citation type="submission" date="2023-10" db="EMBL/GenBank/DDBJ databases">
        <authorList>
            <person name="Chen Y."/>
            <person name="Shah S."/>
            <person name="Dougan E. K."/>
            <person name="Thang M."/>
            <person name="Chan C."/>
        </authorList>
    </citation>
    <scope>NUCLEOTIDE SEQUENCE [LARGE SCALE GENOMIC DNA]</scope>
</reference>
<evidence type="ECO:0000313" key="2">
    <source>
        <dbReference type="EMBL" id="CAK0792019.1"/>
    </source>
</evidence>
<gene>
    <name evidence="2" type="ORF">PCOR1329_LOCUS2753</name>
</gene>
<dbReference type="InterPro" id="IPR046341">
    <property type="entry name" value="SET_dom_sf"/>
</dbReference>
<keyword evidence="3" id="KW-1185">Reference proteome</keyword>
<accession>A0ABN9PK61</accession>